<name>A0A2T0HRQ9_PSEFL</name>
<reference evidence="1 2" key="1">
    <citation type="submission" date="2018-03" db="EMBL/GenBank/DDBJ databases">
        <title>Blue discolouration in mozzarella cheese caused by Pseudomonas fluorescens.</title>
        <authorList>
            <person name="Chiesa F."/>
            <person name="Dalmasso A."/>
            <person name="Lomonaco S."/>
        </authorList>
    </citation>
    <scope>NUCLEOTIDE SEQUENCE [LARGE SCALE GENOMIC DNA]</scope>
    <source>
        <strain evidence="1 2">11293</strain>
    </source>
</reference>
<organism evidence="1 2">
    <name type="scientific">Pseudomonas fluorescens</name>
    <dbReference type="NCBI Taxonomy" id="294"/>
    <lineage>
        <taxon>Bacteria</taxon>
        <taxon>Pseudomonadati</taxon>
        <taxon>Pseudomonadota</taxon>
        <taxon>Gammaproteobacteria</taxon>
        <taxon>Pseudomonadales</taxon>
        <taxon>Pseudomonadaceae</taxon>
        <taxon>Pseudomonas</taxon>
    </lineage>
</organism>
<dbReference type="Proteomes" id="UP000239731">
    <property type="component" value="Unassembled WGS sequence"/>
</dbReference>
<gene>
    <name evidence="1" type="ORF">C7A10_26240</name>
</gene>
<dbReference type="AlphaFoldDB" id="A0A2T0HRQ9"/>
<sequence>MSEYLIFLYFIQMTHNPHTKSTPTERYQCTISQAGGSFALGSSSILPRYKYGRTLVKTLFVESANTRK</sequence>
<protein>
    <submittedName>
        <fullName evidence="1">Uncharacterized protein</fullName>
    </submittedName>
</protein>
<dbReference type="EMBL" id="PVUH01000023">
    <property type="protein sequence ID" value="PRW85780.1"/>
    <property type="molecule type" value="Genomic_DNA"/>
</dbReference>
<proteinExistence type="predicted"/>
<evidence type="ECO:0000313" key="1">
    <source>
        <dbReference type="EMBL" id="PRW85780.1"/>
    </source>
</evidence>
<evidence type="ECO:0000313" key="2">
    <source>
        <dbReference type="Proteomes" id="UP000239731"/>
    </source>
</evidence>
<accession>A0A2T0HRQ9</accession>
<comment type="caution">
    <text evidence="1">The sequence shown here is derived from an EMBL/GenBank/DDBJ whole genome shotgun (WGS) entry which is preliminary data.</text>
</comment>